<feature type="compositionally biased region" description="Polar residues" evidence="1">
    <location>
        <begin position="62"/>
        <end position="72"/>
    </location>
</feature>
<name>A0A0H5R4B6_9EUKA</name>
<feature type="region of interest" description="Disordered" evidence="1">
    <location>
        <begin position="1"/>
        <end position="94"/>
    </location>
</feature>
<keyword evidence="2" id="KW-0472">Membrane</keyword>
<reference evidence="3" key="1">
    <citation type="submission" date="2015-04" db="EMBL/GenBank/DDBJ databases">
        <title>The genome sequence of the plant pathogenic Rhizarian Plasmodiophora brassicae reveals insights in its biotrophic life cycle and the origin of chitin synthesis.</title>
        <authorList>
            <person name="Schwelm A."/>
            <person name="Fogelqvist J."/>
            <person name="Knaust A."/>
            <person name="Julke S."/>
            <person name="Lilja T."/>
            <person name="Dhandapani V."/>
            <person name="Bonilla-Rosso G."/>
            <person name="Karlsson M."/>
            <person name="Shevchenko A."/>
            <person name="Choi S.R."/>
            <person name="Kim H.G."/>
            <person name="Park J.Y."/>
            <person name="Lim Y.P."/>
            <person name="Ludwig-Muller J."/>
            <person name="Dixelius C."/>
        </authorList>
    </citation>
    <scope>NUCLEOTIDE SEQUENCE</scope>
    <source>
        <tissue evidence="3">Potato root galls</tissue>
    </source>
</reference>
<evidence type="ECO:0000256" key="1">
    <source>
        <dbReference type="SAM" id="MobiDB-lite"/>
    </source>
</evidence>
<accession>A0A0H5R4B6</accession>
<dbReference type="AlphaFoldDB" id="A0A0H5R4B6"/>
<feature type="compositionally biased region" description="Basic and acidic residues" evidence="1">
    <location>
        <begin position="1"/>
        <end position="20"/>
    </location>
</feature>
<evidence type="ECO:0000256" key="2">
    <source>
        <dbReference type="SAM" id="Phobius"/>
    </source>
</evidence>
<evidence type="ECO:0000313" key="3">
    <source>
        <dbReference type="EMBL" id="CRZ08983.1"/>
    </source>
</evidence>
<sequence>ISTKESDHSRSMSAMDHNEGEWQVVKSKSKKKVKPESTRAANNSKTSSGAAVPAAKHDTSAKKSSVVHSENNPAADDNKGQSGKKNSEAKPKSFTKVKLTNKQEVTEFIRSVLTNLPPTSNSLSVAAIGERVMAITKQSWNKKFKSSLGPLGDFISDQGDVFKVVKDQVFLVEVFKELPPARAQPSVKTPKKSQPAPAATPKLSGGQSKKNAKTFKQTRASTRSTQGGGCVKALALIGLAIAVSVFTLASVDIINLDAIKAMIFKKLQFLTDR</sequence>
<proteinExistence type="predicted"/>
<feature type="compositionally biased region" description="Polar residues" evidence="1">
    <location>
        <begin position="205"/>
        <end position="225"/>
    </location>
</feature>
<organism evidence="3">
    <name type="scientific">Spongospora subterranea</name>
    <dbReference type="NCBI Taxonomy" id="70186"/>
    <lineage>
        <taxon>Eukaryota</taxon>
        <taxon>Sar</taxon>
        <taxon>Rhizaria</taxon>
        <taxon>Endomyxa</taxon>
        <taxon>Phytomyxea</taxon>
        <taxon>Plasmodiophorida</taxon>
        <taxon>Plasmodiophoridae</taxon>
        <taxon>Spongospora</taxon>
    </lineage>
</organism>
<feature type="region of interest" description="Disordered" evidence="1">
    <location>
        <begin position="182"/>
        <end position="226"/>
    </location>
</feature>
<keyword evidence="2" id="KW-0812">Transmembrane</keyword>
<keyword evidence="2" id="KW-1133">Transmembrane helix</keyword>
<feature type="transmembrane region" description="Helical" evidence="2">
    <location>
        <begin position="233"/>
        <end position="256"/>
    </location>
</feature>
<feature type="non-terminal residue" evidence="3">
    <location>
        <position position="1"/>
    </location>
</feature>
<protein>
    <submittedName>
        <fullName evidence="3">Uncharacterized protein</fullName>
    </submittedName>
</protein>
<feature type="compositionally biased region" description="Polar residues" evidence="1">
    <location>
        <begin position="39"/>
        <end position="49"/>
    </location>
</feature>
<dbReference type="EMBL" id="HACM01008541">
    <property type="protein sequence ID" value="CRZ08983.1"/>
    <property type="molecule type" value="Transcribed_RNA"/>
</dbReference>